<dbReference type="STRING" id="1798382.A3D77_04430"/>
<name>A0A1F5ZJB4_9BACT</name>
<dbReference type="EMBL" id="MFJL01000044">
    <property type="protein sequence ID" value="OGG12560.1"/>
    <property type="molecule type" value="Genomic_DNA"/>
</dbReference>
<evidence type="ECO:0000313" key="2">
    <source>
        <dbReference type="EMBL" id="OGG12560.1"/>
    </source>
</evidence>
<reference evidence="2 3" key="1">
    <citation type="journal article" date="2016" name="Nat. Commun.">
        <title>Thousands of microbial genomes shed light on interconnected biogeochemical processes in an aquifer system.</title>
        <authorList>
            <person name="Anantharaman K."/>
            <person name="Brown C.T."/>
            <person name="Hug L.A."/>
            <person name="Sharon I."/>
            <person name="Castelle C.J."/>
            <person name="Probst A.J."/>
            <person name="Thomas B.C."/>
            <person name="Singh A."/>
            <person name="Wilkins M.J."/>
            <person name="Karaoz U."/>
            <person name="Brodie E.L."/>
            <person name="Williams K.H."/>
            <person name="Hubbard S.S."/>
            <person name="Banfield J.F."/>
        </authorList>
    </citation>
    <scope>NUCLEOTIDE SEQUENCE [LARGE SCALE GENOMIC DNA]</scope>
</reference>
<evidence type="ECO:0000313" key="3">
    <source>
        <dbReference type="Proteomes" id="UP000176923"/>
    </source>
</evidence>
<dbReference type="PANTHER" id="PTHR47354:SF5">
    <property type="entry name" value="PROTEIN RFBI"/>
    <property type="match status" value="1"/>
</dbReference>
<dbReference type="SUPFAM" id="SSF52343">
    <property type="entry name" value="Ferredoxin reductase-like, C-terminal NADP-linked domain"/>
    <property type="match status" value="1"/>
</dbReference>
<dbReference type="Gene3D" id="2.40.30.10">
    <property type="entry name" value="Translation factors"/>
    <property type="match status" value="1"/>
</dbReference>
<dbReference type="Proteomes" id="UP000176923">
    <property type="component" value="Unassembled WGS sequence"/>
</dbReference>
<dbReference type="PRINTS" id="PR00410">
    <property type="entry name" value="PHEHYDRXLASE"/>
</dbReference>
<dbReference type="InterPro" id="IPR050415">
    <property type="entry name" value="MRET"/>
</dbReference>
<gene>
    <name evidence="2" type="ORF">A3D77_04430</name>
</gene>
<dbReference type="AlphaFoldDB" id="A0A1F5ZJB4"/>
<dbReference type="InterPro" id="IPR008333">
    <property type="entry name" value="Cbr1-like_FAD-bd_dom"/>
</dbReference>
<feature type="domain" description="FAD-binding FR-type" evidence="1">
    <location>
        <begin position="2"/>
        <end position="98"/>
    </location>
</feature>
<dbReference type="InterPro" id="IPR017938">
    <property type="entry name" value="Riboflavin_synthase-like_b-brl"/>
</dbReference>
<proteinExistence type="predicted"/>
<accession>A0A1F5ZJB4</accession>
<evidence type="ECO:0000259" key="1">
    <source>
        <dbReference type="PROSITE" id="PS51384"/>
    </source>
</evidence>
<dbReference type="InterPro" id="IPR039261">
    <property type="entry name" value="FNR_nucleotide-bd"/>
</dbReference>
<dbReference type="InterPro" id="IPR017927">
    <property type="entry name" value="FAD-bd_FR_type"/>
</dbReference>
<dbReference type="PROSITE" id="PS51384">
    <property type="entry name" value="FAD_FR"/>
    <property type="match status" value="1"/>
</dbReference>
<dbReference type="Pfam" id="PF00970">
    <property type="entry name" value="FAD_binding_6"/>
    <property type="match status" value="1"/>
</dbReference>
<sequence>MNIIQTAKVLSIRILTESTYILRIERNKFKFIPGQCVNIGLVGSAVNREYSTYSGTKDTYLEFLIRKINGGAVSVGLSQLTPGEEVTLDGAYGTFTIKKPAKIGKYIFVASGTGIAPFHSYVKSYPKIDYRIIHGIRFDSEQYDKQDYGKGRYVSCISRGKGGDFSGRVTDYLKKIPIPLDTLYYLCGNRAMINDVYDILRIKGVNGSNIITEVFF</sequence>
<dbReference type="SUPFAM" id="SSF63380">
    <property type="entry name" value="Riboflavin synthase domain-like"/>
    <property type="match status" value="1"/>
</dbReference>
<dbReference type="Gene3D" id="3.40.50.80">
    <property type="entry name" value="Nucleotide-binding domain of ferredoxin-NADP reductase (FNR) module"/>
    <property type="match status" value="1"/>
</dbReference>
<dbReference type="GO" id="GO:0016491">
    <property type="term" value="F:oxidoreductase activity"/>
    <property type="evidence" value="ECO:0007669"/>
    <property type="project" value="InterPro"/>
</dbReference>
<comment type="caution">
    <text evidence="2">The sequence shown here is derived from an EMBL/GenBank/DDBJ whole genome shotgun (WGS) entry which is preliminary data.</text>
</comment>
<organism evidence="2 3">
    <name type="scientific">Candidatus Gottesmanbacteria bacterium RIFCSPHIGHO2_02_FULL_39_11</name>
    <dbReference type="NCBI Taxonomy" id="1798382"/>
    <lineage>
        <taxon>Bacteria</taxon>
        <taxon>Candidatus Gottesmaniibacteriota</taxon>
    </lineage>
</organism>
<protein>
    <recommendedName>
        <fullName evidence="1">FAD-binding FR-type domain-containing protein</fullName>
    </recommendedName>
</protein>
<dbReference type="PANTHER" id="PTHR47354">
    <property type="entry name" value="NADH OXIDOREDUCTASE HCR"/>
    <property type="match status" value="1"/>
</dbReference>